<dbReference type="Proteomes" id="UP000054549">
    <property type="component" value="Unassembled WGS sequence"/>
</dbReference>
<protein>
    <submittedName>
        <fullName evidence="1">Uncharacterized protein</fullName>
    </submittedName>
</protein>
<keyword evidence="2" id="KW-1185">Reference proteome</keyword>
<proteinExistence type="predicted"/>
<reference evidence="1 2" key="1">
    <citation type="submission" date="2014-04" db="EMBL/GenBank/DDBJ databases">
        <title>Evolutionary Origins and Diversification of the Mycorrhizal Mutualists.</title>
        <authorList>
            <consortium name="DOE Joint Genome Institute"/>
            <consortium name="Mycorrhizal Genomics Consortium"/>
            <person name="Kohler A."/>
            <person name="Kuo A."/>
            <person name="Nagy L.G."/>
            <person name="Floudas D."/>
            <person name="Copeland A."/>
            <person name="Barry K.W."/>
            <person name="Cichocki N."/>
            <person name="Veneault-Fourrey C."/>
            <person name="LaButti K."/>
            <person name="Lindquist E.A."/>
            <person name="Lipzen A."/>
            <person name="Lundell T."/>
            <person name="Morin E."/>
            <person name="Murat C."/>
            <person name="Riley R."/>
            <person name="Ohm R."/>
            <person name="Sun H."/>
            <person name="Tunlid A."/>
            <person name="Henrissat B."/>
            <person name="Grigoriev I.V."/>
            <person name="Hibbett D.S."/>
            <person name="Martin F."/>
        </authorList>
    </citation>
    <scope>NUCLEOTIDE SEQUENCE [LARGE SCALE GENOMIC DNA]</scope>
    <source>
        <strain evidence="1 2">Koide BX008</strain>
    </source>
</reference>
<dbReference type="AlphaFoldDB" id="A0A0C2WFK1"/>
<dbReference type="HOGENOM" id="CLU_1824831_0_0_1"/>
<evidence type="ECO:0000313" key="2">
    <source>
        <dbReference type="Proteomes" id="UP000054549"/>
    </source>
</evidence>
<dbReference type="InParanoid" id="A0A0C2WFK1"/>
<gene>
    <name evidence="1" type="ORF">M378DRAFT_950900</name>
</gene>
<accession>A0A0C2WFK1</accession>
<evidence type="ECO:0000313" key="1">
    <source>
        <dbReference type="EMBL" id="KIL60202.1"/>
    </source>
</evidence>
<sequence length="141" mass="15025">MDLENSLDEILFGTMEISTLSEILNSGSMETTFPQCSPGFEDPHLKNRRYKRSLVCGRCSTFMYALRPASTTTTQVSPSAASTLPYSGCQPVLPASRASRNVLSVPSSACATITPGEGEECGGVGQGDVEVIVRTYPASHN</sequence>
<name>A0A0C2WFK1_AMAMK</name>
<organism evidence="1 2">
    <name type="scientific">Amanita muscaria (strain Koide BX008)</name>
    <dbReference type="NCBI Taxonomy" id="946122"/>
    <lineage>
        <taxon>Eukaryota</taxon>
        <taxon>Fungi</taxon>
        <taxon>Dikarya</taxon>
        <taxon>Basidiomycota</taxon>
        <taxon>Agaricomycotina</taxon>
        <taxon>Agaricomycetes</taxon>
        <taxon>Agaricomycetidae</taxon>
        <taxon>Agaricales</taxon>
        <taxon>Pluteineae</taxon>
        <taxon>Amanitaceae</taxon>
        <taxon>Amanita</taxon>
    </lineage>
</organism>
<dbReference type="EMBL" id="KN818302">
    <property type="protein sequence ID" value="KIL60202.1"/>
    <property type="molecule type" value="Genomic_DNA"/>
</dbReference>